<dbReference type="InterPro" id="IPR024535">
    <property type="entry name" value="RHGA/B-epi-like_pectate_lyase"/>
</dbReference>
<accession>A0AAW9JN68</accession>
<evidence type="ECO:0000313" key="3">
    <source>
        <dbReference type="Proteomes" id="UP001290462"/>
    </source>
</evidence>
<sequence length="128" mass="14523">MIIKPCLDWLDATDKSIFDIYALQKNSLENQSSNLQIVIDQANKQTKQLYIPAGTYIINASVNLRSGIKIKGDSQEPTILKKTTKENVILSDENYQTSQNIEIRQLFFEGVGIFTRVANDIVINDTVW</sequence>
<dbReference type="InterPro" id="IPR012334">
    <property type="entry name" value="Pectin_lyas_fold"/>
</dbReference>
<comment type="caution">
    <text evidence="2">The sequence shown here is derived from an EMBL/GenBank/DDBJ whole genome shotgun (WGS) entry which is preliminary data.</text>
</comment>
<dbReference type="RefSeq" id="WP_322808557.1">
    <property type="nucleotide sequence ID" value="NZ_JAVBVO010000003.1"/>
</dbReference>
<dbReference type="Gene3D" id="2.160.20.10">
    <property type="entry name" value="Single-stranded right-handed beta-helix, Pectin lyase-like"/>
    <property type="match status" value="1"/>
</dbReference>
<dbReference type="SUPFAM" id="SSF51126">
    <property type="entry name" value="Pectin lyase-like"/>
    <property type="match status" value="1"/>
</dbReference>
<name>A0AAW9JN68_CARML</name>
<dbReference type="InterPro" id="IPR011050">
    <property type="entry name" value="Pectin_lyase_fold/virulence"/>
</dbReference>
<feature type="domain" description="Rhamnogalacturonase A/B/Epimerase-like pectate lyase" evidence="1">
    <location>
        <begin position="29"/>
        <end position="112"/>
    </location>
</feature>
<gene>
    <name evidence="2" type="ORF">RAK27_04270</name>
</gene>
<dbReference type="EMBL" id="JAVBVO010000003">
    <property type="protein sequence ID" value="MDZ5757867.1"/>
    <property type="molecule type" value="Genomic_DNA"/>
</dbReference>
<reference evidence="2" key="1">
    <citation type="submission" date="2023-08" db="EMBL/GenBank/DDBJ databases">
        <title>Genomic characterization of piscicolin 126 produced by Carnobacterium maltaromaticum CM22 strain isolated from salmon (Salmo salar).</title>
        <authorList>
            <person name="Gonzalez-Gragera E."/>
            <person name="Garcia-Lopez J.D."/>
            <person name="Teso-Perez C."/>
            <person name="Gimenez-Hernandez I."/>
            <person name="Peralta-Sanchez J.M."/>
            <person name="Valdivia E."/>
            <person name="Montalban-Lopez M."/>
            <person name="Martin-Platero A.M."/>
            <person name="Banos A."/>
            <person name="Martinez-Bueno M."/>
        </authorList>
    </citation>
    <scope>NUCLEOTIDE SEQUENCE</scope>
    <source>
        <strain evidence="2">CM22</strain>
    </source>
</reference>
<keyword evidence="2" id="KW-0378">Hydrolase</keyword>
<evidence type="ECO:0000259" key="1">
    <source>
        <dbReference type="Pfam" id="PF12708"/>
    </source>
</evidence>
<evidence type="ECO:0000313" key="2">
    <source>
        <dbReference type="EMBL" id="MDZ5757867.1"/>
    </source>
</evidence>
<protein>
    <submittedName>
        <fullName evidence="2">Glycosyl hydrolase family 28-related protein</fullName>
    </submittedName>
</protein>
<dbReference type="AlphaFoldDB" id="A0AAW9JN68"/>
<dbReference type="Pfam" id="PF12708">
    <property type="entry name" value="Pect-lyase_RHGA_epim"/>
    <property type="match status" value="1"/>
</dbReference>
<dbReference type="Proteomes" id="UP001290462">
    <property type="component" value="Unassembled WGS sequence"/>
</dbReference>
<proteinExistence type="predicted"/>
<dbReference type="GO" id="GO:0016787">
    <property type="term" value="F:hydrolase activity"/>
    <property type="evidence" value="ECO:0007669"/>
    <property type="project" value="UniProtKB-KW"/>
</dbReference>
<organism evidence="2 3">
    <name type="scientific">Carnobacterium maltaromaticum</name>
    <name type="common">Carnobacterium piscicola</name>
    <dbReference type="NCBI Taxonomy" id="2751"/>
    <lineage>
        <taxon>Bacteria</taxon>
        <taxon>Bacillati</taxon>
        <taxon>Bacillota</taxon>
        <taxon>Bacilli</taxon>
        <taxon>Lactobacillales</taxon>
        <taxon>Carnobacteriaceae</taxon>
        <taxon>Carnobacterium</taxon>
    </lineage>
</organism>